<organism evidence="2 3">
    <name type="scientific">Dermatophagoides farinae</name>
    <name type="common">American house dust mite</name>
    <dbReference type="NCBI Taxonomy" id="6954"/>
    <lineage>
        <taxon>Eukaryota</taxon>
        <taxon>Metazoa</taxon>
        <taxon>Ecdysozoa</taxon>
        <taxon>Arthropoda</taxon>
        <taxon>Chelicerata</taxon>
        <taxon>Arachnida</taxon>
        <taxon>Acari</taxon>
        <taxon>Acariformes</taxon>
        <taxon>Sarcoptiformes</taxon>
        <taxon>Astigmata</taxon>
        <taxon>Psoroptidia</taxon>
        <taxon>Analgoidea</taxon>
        <taxon>Pyroglyphidae</taxon>
        <taxon>Dermatophagoidinae</taxon>
        <taxon>Dermatophagoides</taxon>
    </lineage>
</organism>
<dbReference type="AlphaFoldDB" id="A0A922L9H6"/>
<keyword evidence="1" id="KW-0812">Transmembrane</keyword>
<name>A0A922L9H6_DERFA</name>
<dbReference type="Proteomes" id="UP000790347">
    <property type="component" value="Unassembled WGS sequence"/>
</dbReference>
<keyword evidence="3" id="KW-1185">Reference proteome</keyword>
<dbReference type="EMBL" id="ASGP02000001">
    <property type="protein sequence ID" value="KAH9527529.1"/>
    <property type="molecule type" value="Genomic_DNA"/>
</dbReference>
<keyword evidence="1" id="KW-1133">Transmembrane helix</keyword>
<comment type="caution">
    <text evidence="2">The sequence shown here is derived from an EMBL/GenBank/DDBJ whole genome shotgun (WGS) entry which is preliminary data.</text>
</comment>
<reference evidence="2" key="2">
    <citation type="journal article" date="2022" name="Res Sq">
        <title>Comparative Genomics Reveals Insights into the Divergent Evolution of Astigmatic Mites and Household Pest Adaptations.</title>
        <authorList>
            <person name="Xiong Q."/>
            <person name="Wan A.T.-Y."/>
            <person name="Liu X.-Y."/>
            <person name="Fung C.S.-H."/>
            <person name="Xiao X."/>
            <person name="Malainual N."/>
            <person name="Hou J."/>
            <person name="Wang L."/>
            <person name="Wang M."/>
            <person name="Yang K."/>
            <person name="Cui Y."/>
            <person name="Leung E."/>
            <person name="Nong W."/>
            <person name="Shin S.-K."/>
            <person name="Au S."/>
            <person name="Jeong K.Y."/>
            <person name="Chew F.T."/>
            <person name="Hui J."/>
            <person name="Leung T.F."/>
            <person name="Tungtrongchitr A."/>
            <person name="Zhong N."/>
            <person name="Liu Z."/>
            <person name="Tsui S."/>
        </authorList>
    </citation>
    <scope>NUCLEOTIDE SEQUENCE</scope>
    <source>
        <strain evidence="2">Derf</strain>
        <tissue evidence="2">Whole organism</tissue>
    </source>
</reference>
<proteinExistence type="predicted"/>
<reference evidence="2" key="1">
    <citation type="submission" date="2013-05" db="EMBL/GenBank/DDBJ databases">
        <authorList>
            <person name="Yim A.K.Y."/>
            <person name="Chan T.F."/>
            <person name="Ji K.M."/>
            <person name="Liu X.Y."/>
            <person name="Zhou J.W."/>
            <person name="Li R.Q."/>
            <person name="Yang K.Y."/>
            <person name="Li J."/>
            <person name="Li M."/>
            <person name="Law P.T.W."/>
            <person name="Wu Y.L."/>
            <person name="Cai Z.L."/>
            <person name="Qin H."/>
            <person name="Bao Y."/>
            <person name="Leung R.K.K."/>
            <person name="Ng P.K.S."/>
            <person name="Zou J."/>
            <person name="Zhong X.J."/>
            <person name="Ran P.X."/>
            <person name="Zhong N.S."/>
            <person name="Liu Z.G."/>
            <person name="Tsui S.K.W."/>
        </authorList>
    </citation>
    <scope>NUCLEOTIDE SEQUENCE</scope>
    <source>
        <strain evidence="2">Derf</strain>
        <tissue evidence="2">Whole organism</tissue>
    </source>
</reference>
<sequence length="69" mass="8194">MDSNCNELVDDIGYGMTARICQHFLFYFIIIIWLMCNPYFYPIANKNNIKESVANVEGEWLDILMFIFM</sequence>
<protein>
    <submittedName>
        <fullName evidence="2">Uncharacterized protein</fullName>
    </submittedName>
</protein>
<accession>A0A922L9H6</accession>
<gene>
    <name evidence="2" type="ORF">DERF_001539</name>
</gene>
<keyword evidence="1" id="KW-0472">Membrane</keyword>
<evidence type="ECO:0000313" key="3">
    <source>
        <dbReference type="Proteomes" id="UP000790347"/>
    </source>
</evidence>
<feature type="transmembrane region" description="Helical" evidence="1">
    <location>
        <begin position="24"/>
        <end position="41"/>
    </location>
</feature>
<evidence type="ECO:0000313" key="2">
    <source>
        <dbReference type="EMBL" id="KAH9527529.1"/>
    </source>
</evidence>
<evidence type="ECO:0000256" key="1">
    <source>
        <dbReference type="SAM" id="Phobius"/>
    </source>
</evidence>